<evidence type="ECO:0000259" key="9">
    <source>
        <dbReference type="PROSITE" id="PS50850"/>
    </source>
</evidence>
<dbReference type="InterPro" id="IPR036259">
    <property type="entry name" value="MFS_trans_sf"/>
</dbReference>
<dbReference type="InterPro" id="IPR005828">
    <property type="entry name" value="MFS_sugar_transport-like"/>
</dbReference>
<evidence type="ECO:0000256" key="2">
    <source>
        <dbReference type="ARBA" id="ARBA00010992"/>
    </source>
</evidence>
<feature type="transmembrane region" description="Helical" evidence="8">
    <location>
        <begin position="162"/>
        <end position="180"/>
    </location>
</feature>
<sequence length="482" mass="53855">MPQHPNSGSDQITAQAIGHRTRTDMDSKHETVLPDVGPLHFPEEDHLKHTKSMNEVIRGAKLASDNEQSMSLWQGIKLYPKAVGWSILISTCIAMEGYDVCLLNNFYAFPQFNRKYGQQLPDGSYQVPAPWQAGLSNGVICGEIIGLFINGWAAERFGYRKVVMTCLALVIGFTAIFFTAPNVKILLLAEILCGIPWGMFQTITISYASEVCPVALRGYLTTYVNFCWGLGQVIGIGVIKSMLPRDDQWAYRIPYALQWMWPVPLIIGVYLAPESPWWLVRKGRIEEAKRSLLRLTSLNRETNFNAEETIAMMVHTTALEEKITQGASYLDCFKGTDRRRTEIICMVWAIQNLSGNSFSNYSTYFLEQAGLKTSKAYDFALGQYGINMAGVFGAWFLMTLGFGRRTLYLYGLCGLCAMLFILGFLGLVPEKNRDAGSLATGAIMLVWAACYQLSVGTVCYSLVAELSTRRLQMKTVVLGRNL</sequence>
<dbReference type="PANTHER" id="PTHR48022">
    <property type="entry name" value="PLASTIDIC GLUCOSE TRANSPORTER 4"/>
    <property type="match status" value="1"/>
</dbReference>
<keyword evidence="5 8" id="KW-1133">Transmembrane helix</keyword>
<keyword evidence="11" id="KW-1185">Reference proteome</keyword>
<gene>
    <name evidence="10" type="ORF">PVAG01_06205</name>
</gene>
<feature type="transmembrane region" description="Helical" evidence="8">
    <location>
        <begin position="220"/>
        <end position="239"/>
    </location>
</feature>
<dbReference type="PROSITE" id="PS00217">
    <property type="entry name" value="SUGAR_TRANSPORT_2"/>
    <property type="match status" value="1"/>
</dbReference>
<comment type="subcellular location">
    <subcellularLocation>
        <location evidence="1">Membrane</location>
        <topology evidence="1">Multi-pass membrane protein</topology>
    </subcellularLocation>
</comment>
<evidence type="ECO:0000313" key="11">
    <source>
        <dbReference type="Proteomes" id="UP001629113"/>
    </source>
</evidence>
<dbReference type="EMBL" id="JBFCZG010000005">
    <property type="protein sequence ID" value="KAL3422049.1"/>
    <property type="molecule type" value="Genomic_DNA"/>
</dbReference>
<comment type="similarity">
    <text evidence="2 7">Belongs to the major facilitator superfamily. Sugar transporter (TC 2.A.1.1) family.</text>
</comment>
<keyword evidence="4 8" id="KW-0812">Transmembrane</keyword>
<feature type="transmembrane region" description="Helical" evidence="8">
    <location>
        <begin position="381"/>
        <end position="400"/>
    </location>
</feature>
<evidence type="ECO:0000256" key="7">
    <source>
        <dbReference type="RuleBase" id="RU003346"/>
    </source>
</evidence>
<evidence type="ECO:0000256" key="3">
    <source>
        <dbReference type="ARBA" id="ARBA00022448"/>
    </source>
</evidence>
<comment type="caution">
    <text evidence="10">The sequence shown here is derived from an EMBL/GenBank/DDBJ whole genome shotgun (WGS) entry which is preliminary data.</text>
</comment>
<reference evidence="10 11" key="1">
    <citation type="submission" date="2024-06" db="EMBL/GenBank/DDBJ databases">
        <title>Complete genome of Phlyctema vagabunda strain 19-DSS-EL-015.</title>
        <authorList>
            <person name="Fiorenzani C."/>
        </authorList>
    </citation>
    <scope>NUCLEOTIDE SEQUENCE [LARGE SCALE GENOMIC DNA]</scope>
    <source>
        <strain evidence="10 11">19-DSS-EL-015</strain>
    </source>
</reference>
<evidence type="ECO:0000256" key="8">
    <source>
        <dbReference type="SAM" id="Phobius"/>
    </source>
</evidence>
<dbReference type="Pfam" id="PF00083">
    <property type="entry name" value="Sugar_tr"/>
    <property type="match status" value="1"/>
</dbReference>
<feature type="transmembrane region" description="Helical" evidence="8">
    <location>
        <begin position="186"/>
        <end position="208"/>
    </location>
</feature>
<evidence type="ECO:0000256" key="6">
    <source>
        <dbReference type="ARBA" id="ARBA00023136"/>
    </source>
</evidence>
<dbReference type="NCBIfam" id="TIGR00879">
    <property type="entry name" value="SP"/>
    <property type="match status" value="1"/>
</dbReference>
<dbReference type="Proteomes" id="UP001629113">
    <property type="component" value="Unassembled WGS sequence"/>
</dbReference>
<feature type="transmembrane region" description="Helical" evidence="8">
    <location>
        <begin position="440"/>
        <end position="463"/>
    </location>
</feature>
<dbReference type="InterPro" id="IPR020846">
    <property type="entry name" value="MFS_dom"/>
</dbReference>
<dbReference type="InterPro" id="IPR005829">
    <property type="entry name" value="Sugar_transporter_CS"/>
</dbReference>
<evidence type="ECO:0000256" key="4">
    <source>
        <dbReference type="ARBA" id="ARBA00022692"/>
    </source>
</evidence>
<proteinExistence type="inferred from homology"/>
<name>A0ABR4PFF2_9HELO</name>
<feature type="domain" description="Major facilitator superfamily (MFS) profile" evidence="9">
    <location>
        <begin position="85"/>
        <end position="482"/>
    </location>
</feature>
<feature type="transmembrane region" description="Helical" evidence="8">
    <location>
        <begin position="343"/>
        <end position="361"/>
    </location>
</feature>
<dbReference type="SUPFAM" id="SSF103473">
    <property type="entry name" value="MFS general substrate transporter"/>
    <property type="match status" value="1"/>
</dbReference>
<dbReference type="Gene3D" id="1.20.1250.20">
    <property type="entry name" value="MFS general substrate transporter like domains"/>
    <property type="match status" value="1"/>
</dbReference>
<evidence type="ECO:0000313" key="10">
    <source>
        <dbReference type="EMBL" id="KAL3422049.1"/>
    </source>
</evidence>
<accession>A0ABR4PFF2</accession>
<organism evidence="10 11">
    <name type="scientific">Phlyctema vagabunda</name>
    <dbReference type="NCBI Taxonomy" id="108571"/>
    <lineage>
        <taxon>Eukaryota</taxon>
        <taxon>Fungi</taxon>
        <taxon>Dikarya</taxon>
        <taxon>Ascomycota</taxon>
        <taxon>Pezizomycotina</taxon>
        <taxon>Leotiomycetes</taxon>
        <taxon>Helotiales</taxon>
        <taxon>Dermateaceae</taxon>
        <taxon>Phlyctema</taxon>
    </lineage>
</organism>
<dbReference type="PROSITE" id="PS50850">
    <property type="entry name" value="MFS"/>
    <property type="match status" value="1"/>
</dbReference>
<keyword evidence="6 8" id="KW-0472">Membrane</keyword>
<feature type="transmembrane region" description="Helical" evidence="8">
    <location>
        <begin position="259"/>
        <end position="280"/>
    </location>
</feature>
<dbReference type="InterPro" id="IPR003663">
    <property type="entry name" value="Sugar/inositol_transpt"/>
</dbReference>
<protein>
    <submittedName>
        <fullName evidence="10">Sugar porter family MFS transporter</fullName>
    </submittedName>
</protein>
<evidence type="ECO:0000256" key="5">
    <source>
        <dbReference type="ARBA" id="ARBA00022989"/>
    </source>
</evidence>
<dbReference type="InterPro" id="IPR050360">
    <property type="entry name" value="MFS_Sugar_Transporters"/>
</dbReference>
<feature type="transmembrane region" description="Helical" evidence="8">
    <location>
        <begin position="407"/>
        <end position="428"/>
    </location>
</feature>
<dbReference type="PANTHER" id="PTHR48022:SF56">
    <property type="entry name" value="MAJOR FACILITATOR SUPERFAMILY (MFS) PROFILE DOMAIN-CONTAINING PROTEIN-RELATED"/>
    <property type="match status" value="1"/>
</dbReference>
<keyword evidence="3 7" id="KW-0813">Transport</keyword>
<evidence type="ECO:0000256" key="1">
    <source>
        <dbReference type="ARBA" id="ARBA00004141"/>
    </source>
</evidence>